<protein>
    <submittedName>
        <fullName evidence="8">DMT family transporter</fullName>
    </submittedName>
</protein>
<comment type="similarity">
    <text evidence="2">Belongs to the drug/metabolite transporter (DMT) superfamily. 10 TMS drug/metabolite exporter (DME) (TC 2.A.7.3) family.</text>
</comment>
<evidence type="ECO:0000259" key="7">
    <source>
        <dbReference type="Pfam" id="PF00892"/>
    </source>
</evidence>
<feature type="transmembrane region" description="Helical" evidence="6">
    <location>
        <begin position="237"/>
        <end position="259"/>
    </location>
</feature>
<feature type="transmembrane region" description="Helical" evidence="6">
    <location>
        <begin position="64"/>
        <end position="83"/>
    </location>
</feature>
<dbReference type="Pfam" id="PF00892">
    <property type="entry name" value="EamA"/>
    <property type="match status" value="2"/>
</dbReference>
<feature type="transmembrane region" description="Helical" evidence="6">
    <location>
        <begin position="149"/>
        <end position="166"/>
    </location>
</feature>
<feature type="transmembrane region" description="Helical" evidence="6">
    <location>
        <begin position="32"/>
        <end position="52"/>
    </location>
</feature>
<dbReference type="InterPro" id="IPR000620">
    <property type="entry name" value="EamA_dom"/>
</dbReference>
<dbReference type="PANTHER" id="PTHR22911:SF6">
    <property type="entry name" value="SOLUTE CARRIER FAMILY 35 MEMBER G1"/>
    <property type="match status" value="1"/>
</dbReference>
<keyword evidence="5 6" id="KW-0472">Membrane</keyword>
<feature type="domain" description="EamA" evidence="7">
    <location>
        <begin position="36"/>
        <end position="164"/>
    </location>
</feature>
<feature type="transmembrane region" description="Helical" evidence="6">
    <location>
        <begin position="121"/>
        <end position="142"/>
    </location>
</feature>
<dbReference type="Gene3D" id="1.10.3730.20">
    <property type="match status" value="1"/>
</dbReference>
<feature type="transmembrane region" description="Helical" evidence="6">
    <location>
        <begin position="95"/>
        <end position="115"/>
    </location>
</feature>
<gene>
    <name evidence="8" type="ORF">GCM10009115_14290</name>
</gene>
<feature type="transmembrane region" description="Helical" evidence="6">
    <location>
        <begin position="266"/>
        <end position="286"/>
    </location>
</feature>
<dbReference type="Proteomes" id="UP001500738">
    <property type="component" value="Unassembled WGS sequence"/>
</dbReference>
<organism evidence="8 9">
    <name type="scientific">Sphingopyxis soli</name>
    <dbReference type="NCBI Taxonomy" id="592051"/>
    <lineage>
        <taxon>Bacteria</taxon>
        <taxon>Pseudomonadati</taxon>
        <taxon>Pseudomonadota</taxon>
        <taxon>Alphaproteobacteria</taxon>
        <taxon>Sphingomonadales</taxon>
        <taxon>Sphingomonadaceae</taxon>
        <taxon>Sphingopyxis</taxon>
    </lineage>
</organism>
<dbReference type="PANTHER" id="PTHR22911">
    <property type="entry name" value="ACYL-MALONYL CONDENSING ENZYME-RELATED"/>
    <property type="match status" value="1"/>
</dbReference>
<evidence type="ECO:0000256" key="5">
    <source>
        <dbReference type="ARBA" id="ARBA00023136"/>
    </source>
</evidence>
<sequence>MGPRLRGDTRLFHSERIAPKTPTMRPDSASPVLPFLVACAGIATFSAMDVLMKQLSIDIGAYNAVLWRTGAGTLLSGLAYLAMRPALPDRPTMRIHAWRALFVAGMAITFFWALARLPMAEAIALAFVAPLMTLYMAAIFLGEKIGPRSIAASMLGLVGVVIIVAGKLGQGTYSEEALLAVGAVFLSAIFYAYNLILARRQAKMAEPMEIAFFQNFFVTLFLAFGAPWFAVVPGIDHAPAITGAAILATVSLLLLSWGYARAEAQILATTEYTGFLWAMLFGWIFYSEPVTLPTIAGALLIVAACLIVARKTPHGDPVEPAAA</sequence>
<feature type="domain" description="EamA" evidence="7">
    <location>
        <begin position="180"/>
        <end position="309"/>
    </location>
</feature>
<evidence type="ECO:0000313" key="9">
    <source>
        <dbReference type="Proteomes" id="UP001500738"/>
    </source>
</evidence>
<evidence type="ECO:0000256" key="3">
    <source>
        <dbReference type="ARBA" id="ARBA00022692"/>
    </source>
</evidence>
<comment type="caution">
    <text evidence="8">The sequence shown here is derived from an EMBL/GenBank/DDBJ whole genome shotgun (WGS) entry which is preliminary data.</text>
</comment>
<feature type="transmembrane region" description="Helical" evidence="6">
    <location>
        <begin position="210"/>
        <end position="231"/>
    </location>
</feature>
<dbReference type="EMBL" id="BAAAFE010000007">
    <property type="protein sequence ID" value="GAA0863503.1"/>
    <property type="molecule type" value="Genomic_DNA"/>
</dbReference>
<feature type="transmembrane region" description="Helical" evidence="6">
    <location>
        <begin position="292"/>
        <end position="309"/>
    </location>
</feature>
<evidence type="ECO:0000256" key="6">
    <source>
        <dbReference type="SAM" id="Phobius"/>
    </source>
</evidence>
<dbReference type="InterPro" id="IPR037185">
    <property type="entry name" value="EmrE-like"/>
</dbReference>
<evidence type="ECO:0000256" key="2">
    <source>
        <dbReference type="ARBA" id="ARBA00009853"/>
    </source>
</evidence>
<evidence type="ECO:0000256" key="4">
    <source>
        <dbReference type="ARBA" id="ARBA00022989"/>
    </source>
</evidence>
<accession>A0ABP3XCY7</accession>
<keyword evidence="9" id="KW-1185">Reference proteome</keyword>
<keyword evidence="3 6" id="KW-0812">Transmembrane</keyword>
<name>A0ABP3XCY7_9SPHN</name>
<feature type="transmembrane region" description="Helical" evidence="6">
    <location>
        <begin position="178"/>
        <end position="198"/>
    </location>
</feature>
<reference evidence="9" key="1">
    <citation type="journal article" date="2019" name="Int. J. Syst. Evol. Microbiol.">
        <title>The Global Catalogue of Microorganisms (GCM) 10K type strain sequencing project: providing services to taxonomists for standard genome sequencing and annotation.</title>
        <authorList>
            <consortium name="The Broad Institute Genomics Platform"/>
            <consortium name="The Broad Institute Genome Sequencing Center for Infectious Disease"/>
            <person name="Wu L."/>
            <person name="Ma J."/>
        </authorList>
    </citation>
    <scope>NUCLEOTIDE SEQUENCE [LARGE SCALE GENOMIC DNA]</scope>
    <source>
        <strain evidence="9">JCM 15910</strain>
    </source>
</reference>
<dbReference type="SUPFAM" id="SSF103481">
    <property type="entry name" value="Multidrug resistance efflux transporter EmrE"/>
    <property type="match status" value="2"/>
</dbReference>
<evidence type="ECO:0000313" key="8">
    <source>
        <dbReference type="EMBL" id="GAA0863503.1"/>
    </source>
</evidence>
<evidence type="ECO:0000256" key="1">
    <source>
        <dbReference type="ARBA" id="ARBA00004141"/>
    </source>
</evidence>
<keyword evidence="4 6" id="KW-1133">Transmembrane helix</keyword>
<proteinExistence type="inferred from homology"/>
<comment type="subcellular location">
    <subcellularLocation>
        <location evidence="1">Membrane</location>
        <topology evidence="1">Multi-pass membrane protein</topology>
    </subcellularLocation>
</comment>